<sequence>YSPRTEMNGGRSLQKFTSIGRVESKEPYQVTMTPDFKPFRVDINYIDSIPTSIQPLLSKLKFTSSAKHWGMQFRRGHFSISKEDFEMIALAMNVEVSSVETTTLSNS</sequence>
<accession>A0A1V9Y6I7</accession>
<dbReference type="Proteomes" id="UP000243217">
    <property type="component" value="Unassembled WGS sequence"/>
</dbReference>
<dbReference type="SUPFAM" id="SSF88697">
    <property type="entry name" value="PUA domain-like"/>
    <property type="match status" value="1"/>
</dbReference>
<dbReference type="Pfam" id="PF01878">
    <property type="entry name" value="EVE"/>
    <property type="match status" value="1"/>
</dbReference>
<evidence type="ECO:0000313" key="3">
    <source>
        <dbReference type="Proteomes" id="UP000243217"/>
    </source>
</evidence>
<evidence type="ECO:0000313" key="2">
    <source>
        <dbReference type="EMBL" id="OQR81298.1"/>
    </source>
</evidence>
<dbReference type="InterPro" id="IPR015947">
    <property type="entry name" value="PUA-like_sf"/>
</dbReference>
<dbReference type="AlphaFoldDB" id="A0A1V9Y6I7"/>
<reference evidence="2 3" key="1">
    <citation type="journal article" date="2014" name="Genome Biol. Evol.">
        <title>The secreted proteins of Achlya hypogyna and Thraustotheca clavata identify the ancestral oomycete secretome and reveal gene acquisitions by horizontal gene transfer.</title>
        <authorList>
            <person name="Misner I."/>
            <person name="Blouin N."/>
            <person name="Leonard G."/>
            <person name="Richards T.A."/>
            <person name="Lane C.E."/>
        </authorList>
    </citation>
    <scope>NUCLEOTIDE SEQUENCE [LARGE SCALE GENOMIC DNA]</scope>
    <source>
        <strain evidence="2 3">ATCC 34112</strain>
    </source>
</reference>
<feature type="non-terminal residue" evidence="2">
    <location>
        <position position="1"/>
    </location>
</feature>
<feature type="domain" description="EVE" evidence="1">
    <location>
        <begin position="11"/>
        <end position="89"/>
    </location>
</feature>
<evidence type="ECO:0000259" key="1">
    <source>
        <dbReference type="Pfam" id="PF01878"/>
    </source>
</evidence>
<gene>
    <name evidence="2" type="ORF">THRCLA_23404</name>
</gene>
<comment type="caution">
    <text evidence="2">The sequence shown here is derived from an EMBL/GenBank/DDBJ whole genome shotgun (WGS) entry which is preliminary data.</text>
</comment>
<dbReference type="OrthoDB" id="2111299at2759"/>
<organism evidence="2 3">
    <name type="scientific">Thraustotheca clavata</name>
    <dbReference type="NCBI Taxonomy" id="74557"/>
    <lineage>
        <taxon>Eukaryota</taxon>
        <taxon>Sar</taxon>
        <taxon>Stramenopiles</taxon>
        <taxon>Oomycota</taxon>
        <taxon>Saprolegniomycetes</taxon>
        <taxon>Saprolegniales</taxon>
        <taxon>Achlyaceae</taxon>
        <taxon>Thraustotheca</taxon>
    </lineage>
</organism>
<protein>
    <recommendedName>
        <fullName evidence="1">EVE domain-containing protein</fullName>
    </recommendedName>
</protein>
<keyword evidence="3" id="KW-1185">Reference proteome</keyword>
<dbReference type="CDD" id="cd21132">
    <property type="entry name" value="EVE-like"/>
    <property type="match status" value="1"/>
</dbReference>
<name>A0A1V9Y6I7_9STRA</name>
<dbReference type="InterPro" id="IPR002740">
    <property type="entry name" value="EVE_domain"/>
</dbReference>
<dbReference type="EMBL" id="JNBS01005046">
    <property type="protein sequence ID" value="OQR81298.1"/>
    <property type="molecule type" value="Genomic_DNA"/>
</dbReference>
<dbReference type="Gene3D" id="3.10.590.10">
    <property type="entry name" value="ph1033 like domains"/>
    <property type="match status" value="1"/>
</dbReference>
<proteinExistence type="predicted"/>